<gene>
    <name evidence="4" type="ORF">SAMN05444008_102356</name>
</gene>
<keyword evidence="2" id="KW-1133">Transmembrane helix</keyword>
<protein>
    <recommendedName>
        <fullName evidence="6">Four helix bundle sensory module for signal transduction</fullName>
    </recommendedName>
</protein>
<accession>A0A1M4VRX3</accession>
<organism evidence="4 5">
    <name type="scientific">Cnuella takakiae</name>
    <dbReference type="NCBI Taxonomy" id="1302690"/>
    <lineage>
        <taxon>Bacteria</taxon>
        <taxon>Pseudomonadati</taxon>
        <taxon>Bacteroidota</taxon>
        <taxon>Chitinophagia</taxon>
        <taxon>Chitinophagales</taxon>
        <taxon>Chitinophagaceae</taxon>
        <taxon>Cnuella</taxon>
    </lineage>
</organism>
<feature type="coiled-coil region" evidence="1">
    <location>
        <begin position="74"/>
        <end position="135"/>
    </location>
</feature>
<dbReference type="PROSITE" id="PS51257">
    <property type="entry name" value="PROKAR_LIPOPROTEIN"/>
    <property type="match status" value="1"/>
</dbReference>
<evidence type="ECO:0000256" key="3">
    <source>
        <dbReference type="SAM" id="SignalP"/>
    </source>
</evidence>
<feature type="transmembrane region" description="Helical" evidence="2">
    <location>
        <begin position="196"/>
        <end position="215"/>
    </location>
</feature>
<keyword evidence="2" id="KW-0472">Membrane</keyword>
<keyword evidence="2" id="KW-0812">Transmembrane</keyword>
<feature type="signal peptide" evidence="3">
    <location>
        <begin position="1"/>
        <end position="20"/>
    </location>
</feature>
<evidence type="ECO:0000256" key="2">
    <source>
        <dbReference type="SAM" id="Phobius"/>
    </source>
</evidence>
<keyword evidence="3" id="KW-0732">Signal</keyword>
<evidence type="ECO:0000256" key="1">
    <source>
        <dbReference type="SAM" id="Coils"/>
    </source>
</evidence>
<proteinExistence type="predicted"/>
<dbReference type="STRING" id="1302690.BUE76_11940"/>
<evidence type="ECO:0000313" key="5">
    <source>
        <dbReference type="Proteomes" id="UP000184368"/>
    </source>
</evidence>
<sequence>MQLHKIPAKTWLLLTVLACAAFVVMSFASCTTPRGAERYYNKHPDKLMAHAARLAPNIDSVGTPYIEQHTPANNIDYTGQIDSLEQEAQKAKDLVDSLLGAVNTQNPVPSIDQGKAKLQKQVGSLLAQVQQLKAQYKPCEPDTAKIIQPIYRELGYKLADLRYQLGAEVKRREGVQLELQTAVVKGDKWKAQRDQLLWILIMIAGGVVIWGFIKLRPKIPILGRL</sequence>
<name>A0A1M4VRX3_9BACT</name>
<dbReference type="AlphaFoldDB" id="A0A1M4VRX3"/>
<dbReference type="EMBL" id="FQUO01000002">
    <property type="protein sequence ID" value="SHE71597.1"/>
    <property type="molecule type" value="Genomic_DNA"/>
</dbReference>
<keyword evidence="1" id="KW-0175">Coiled coil</keyword>
<feature type="chain" id="PRO_5012206080" description="Four helix bundle sensory module for signal transduction" evidence="3">
    <location>
        <begin position="21"/>
        <end position="225"/>
    </location>
</feature>
<evidence type="ECO:0008006" key="6">
    <source>
        <dbReference type="Google" id="ProtNLM"/>
    </source>
</evidence>
<keyword evidence="5" id="KW-1185">Reference proteome</keyword>
<dbReference type="Proteomes" id="UP000184368">
    <property type="component" value="Unassembled WGS sequence"/>
</dbReference>
<reference evidence="4 5" key="1">
    <citation type="submission" date="2016-11" db="EMBL/GenBank/DDBJ databases">
        <authorList>
            <person name="Jaros S."/>
            <person name="Januszkiewicz K."/>
            <person name="Wedrychowicz H."/>
        </authorList>
    </citation>
    <scope>NUCLEOTIDE SEQUENCE [LARGE SCALE GENOMIC DNA]</scope>
    <source>
        <strain evidence="4 5">DSM 26897</strain>
    </source>
</reference>
<evidence type="ECO:0000313" key="4">
    <source>
        <dbReference type="EMBL" id="SHE71597.1"/>
    </source>
</evidence>